<sequence>MFAPYARIAIRYGVGIFAGVAIGNAAAADPDIVIAVSAVIGVITEYAYVYAKRKGWAT</sequence>
<evidence type="ECO:0000313" key="2">
    <source>
        <dbReference type="EMBL" id="SEN67524.1"/>
    </source>
</evidence>
<organism evidence="2 3">
    <name type="scientific">Pseudorhodobacter antarcticus</name>
    <dbReference type="NCBI Taxonomy" id="1077947"/>
    <lineage>
        <taxon>Bacteria</taxon>
        <taxon>Pseudomonadati</taxon>
        <taxon>Pseudomonadota</taxon>
        <taxon>Alphaproteobacteria</taxon>
        <taxon>Rhodobacterales</taxon>
        <taxon>Paracoccaceae</taxon>
        <taxon>Pseudorhodobacter</taxon>
    </lineage>
</organism>
<evidence type="ECO:0000256" key="1">
    <source>
        <dbReference type="SAM" id="Phobius"/>
    </source>
</evidence>
<evidence type="ECO:0000313" key="3">
    <source>
        <dbReference type="Proteomes" id="UP000183002"/>
    </source>
</evidence>
<keyword evidence="3" id="KW-1185">Reference proteome</keyword>
<feature type="transmembrane region" description="Helical" evidence="1">
    <location>
        <begin position="9"/>
        <end position="26"/>
    </location>
</feature>
<dbReference type="EMBL" id="FOCO01000020">
    <property type="protein sequence ID" value="SEN67524.1"/>
    <property type="molecule type" value="Genomic_DNA"/>
</dbReference>
<reference evidence="2 3" key="1">
    <citation type="submission" date="2016-10" db="EMBL/GenBank/DDBJ databases">
        <authorList>
            <person name="de Groot N.N."/>
        </authorList>
    </citation>
    <scope>NUCLEOTIDE SEQUENCE [LARGE SCALE GENOMIC DNA]</scope>
    <source>
        <strain evidence="2 3">CGMCC 1.10836</strain>
    </source>
</reference>
<keyword evidence="1" id="KW-0812">Transmembrane</keyword>
<gene>
    <name evidence="2" type="ORF">SAMN05216227_102033</name>
</gene>
<keyword evidence="1" id="KW-1133">Transmembrane helix</keyword>
<dbReference type="Proteomes" id="UP000183002">
    <property type="component" value="Unassembled WGS sequence"/>
</dbReference>
<proteinExistence type="predicted"/>
<dbReference type="STRING" id="1077947.SAMN05216227_102033"/>
<dbReference type="RefSeq" id="WP_156215192.1">
    <property type="nucleotide sequence ID" value="NZ_FOCO01000020.1"/>
</dbReference>
<keyword evidence="1" id="KW-0472">Membrane</keyword>
<protein>
    <submittedName>
        <fullName evidence="2">Uncharacterized protein</fullName>
    </submittedName>
</protein>
<feature type="transmembrane region" description="Helical" evidence="1">
    <location>
        <begin position="32"/>
        <end position="51"/>
    </location>
</feature>
<name>A0A1H8IG59_9RHOB</name>
<dbReference type="AlphaFoldDB" id="A0A1H8IG59"/>
<accession>A0A1H8IG59</accession>